<comment type="caution">
    <text evidence="1">The sequence shown here is derived from an EMBL/GenBank/DDBJ whole genome shotgun (WGS) entry which is preliminary data.</text>
</comment>
<evidence type="ECO:0000313" key="2">
    <source>
        <dbReference type="Proteomes" id="UP000827976"/>
    </source>
</evidence>
<proteinExistence type="predicted"/>
<keyword evidence="2" id="KW-1185">Reference proteome</keyword>
<accession>A0ACB7UTD6</accession>
<dbReference type="EMBL" id="CM037024">
    <property type="protein sequence ID" value="KAH7663944.1"/>
    <property type="molecule type" value="Genomic_DNA"/>
</dbReference>
<evidence type="ECO:0000313" key="1">
    <source>
        <dbReference type="EMBL" id="KAH7663944.1"/>
    </source>
</evidence>
<organism evidence="1 2">
    <name type="scientific">Dioscorea alata</name>
    <name type="common">Purple yam</name>
    <dbReference type="NCBI Taxonomy" id="55571"/>
    <lineage>
        <taxon>Eukaryota</taxon>
        <taxon>Viridiplantae</taxon>
        <taxon>Streptophyta</taxon>
        <taxon>Embryophyta</taxon>
        <taxon>Tracheophyta</taxon>
        <taxon>Spermatophyta</taxon>
        <taxon>Magnoliopsida</taxon>
        <taxon>Liliopsida</taxon>
        <taxon>Dioscoreales</taxon>
        <taxon>Dioscoreaceae</taxon>
        <taxon>Dioscorea</taxon>
    </lineage>
</organism>
<gene>
    <name evidence="1" type="ORF">IHE45_14G088800</name>
</gene>
<sequence length="236" mass="27090">MELRRHLHQILNPAQCFQKGLLIKRSAKDGPETDDQLVSVELSSVSAVSQEQKDSVVRIVLAGRMVEMYTGAIGARLVMDKYPGLCLARPGIFKNPHDSVVKPTEKLLPGEKFYMIPWTTVNKLRRNQHVMKNKKKMIMKDDQEDEGEEKERVYSSNEKKIMKDDQEDEGEEAESGCSSANEFYVCRKRWALERGREQEMKKEKPFKPPILKVRSTQDCILGGWRPSLPTVREVSP</sequence>
<name>A0ACB7UTD6_DIOAL</name>
<dbReference type="Proteomes" id="UP000827976">
    <property type="component" value="Chromosome 14"/>
</dbReference>
<protein>
    <submittedName>
        <fullName evidence="1">Uncharacterized protein</fullName>
    </submittedName>
</protein>
<reference evidence="2" key="1">
    <citation type="journal article" date="2022" name="Nat. Commun.">
        <title>Chromosome evolution and the genetic basis of agronomically important traits in greater yam.</title>
        <authorList>
            <person name="Bredeson J.V."/>
            <person name="Lyons J.B."/>
            <person name="Oniyinde I.O."/>
            <person name="Okereke N.R."/>
            <person name="Kolade O."/>
            <person name="Nnabue I."/>
            <person name="Nwadili C.O."/>
            <person name="Hribova E."/>
            <person name="Parker M."/>
            <person name="Nwogha J."/>
            <person name="Shu S."/>
            <person name="Carlson J."/>
            <person name="Kariba R."/>
            <person name="Muthemba S."/>
            <person name="Knop K."/>
            <person name="Barton G.J."/>
            <person name="Sherwood A.V."/>
            <person name="Lopez-Montes A."/>
            <person name="Asiedu R."/>
            <person name="Jamnadass R."/>
            <person name="Muchugi A."/>
            <person name="Goodstein D."/>
            <person name="Egesi C.N."/>
            <person name="Featherston J."/>
            <person name="Asfaw A."/>
            <person name="Simpson G.G."/>
            <person name="Dolezel J."/>
            <person name="Hendre P.S."/>
            <person name="Van Deynze A."/>
            <person name="Kumar P.L."/>
            <person name="Obidiegwu J.E."/>
            <person name="Bhattacharjee R."/>
            <person name="Rokhsar D.S."/>
        </authorList>
    </citation>
    <scope>NUCLEOTIDE SEQUENCE [LARGE SCALE GENOMIC DNA]</scope>
    <source>
        <strain evidence="2">cv. TDa95/00328</strain>
    </source>
</reference>